<dbReference type="Proteomes" id="UP000229344">
    <property type="component" value="Unassembled WGS sequence"/>
</dbReference>
<comment type="catalytic activity">
    <reaction evidence="1">
        <text>ATP + protein L-histidine = ADP + protein N-phospho-L-histidine.</text>
        <dbReference type="EC" id="2.7.13.3"/>
    </reaction>
</comment>
<comment type="caution">
    <text evidence="6">The sequence shown here is derived from an EMBL/GenBank/DDBJ whole genome shotgun (WGS) entry which is preliminary data.</text>
</comment>
<dbReference type="AlphaFoldDB" id="A0A2H0UG26"/>
<evidence type="ECO:0000256" key="1">
    <source>
        <dbReference type="ARBA" id="ARBA00000085"/>
    </source>
</evidence>
<keyword evidence="4" id="KW-1133">Transmembrane helix</keyword>
<evidence type="ECO:0000256" key="3">
    <source>
        <dbReference type="ARBA" id="ARBA00022553"/>
    </source>
</evidence>
<name>A0A2H0UG26_9BACT</name>
<reference evidence="7" key="1">
    <citation type="submission" date="2017-09" db="EMBL/GenBank/DDBJ databases">
        <title>Depth-based differentiation of microbial function through sediment-hosted aquifers and enrichment of novel symbionts in the deep terrestrial subsurface.</title>
        <authorList>
            <person name="Probst A.J."/>
            <person name="Ladd B."/>
            <person name="Jarett J.K."/>
            <person name="Geller-Mcgrath D.E."/>
            <person name="Sieber C.M.K."/>
            <person name="Emerson J.B."/>
            <person name="Anantharaman K."/>
            <person name="Thomas B.C."/>
            <person name="Malmstrom R."/>
            <person name="Stieglmeier M."/>
            <person name="Klingl A."/>
            <person name="Woyke T."/>
            <person name="Ryan C.M."/>
            <person name="Banfield J.F."/>
        </authorList>
    </citation>
    <scope>NUCLEOTIDE SEQUENCE [LARGE SCALE GENOMIC DNA]</scope>
</reference>
<feature type="domain" description="Histidine kinase" evidence="5">
    <location>
        <begin position="317"/>
        <end position="538"/>
    </location>
</feature>
<dbReference type="GO" id="GO:0000155">
    <property type="term" value="F:phosphorelay sensor kinase activity"/>
    <property type="evidence" value="ECO:0007669"/>
    <property type="project" value="TreeGrafter"/>
</dbReference>
<evidence type="ECO:0000313" key="7">
    <source>
        <dbReference type="Proteomes" id="UP000229344"/>
    </source>
</evidence>
<feature type="transmembrane region" description="Helical" evidence="4">
    <location>
        <begin position="80"/>
        <end position="104"/>
    </location>
</feature>
<dbReference type="PANTHER" id="PTHR43547">
    <property type="entry name" value="TWO-COMPONENT HISTIDINE KINASE"/>
    <property type="match status" value="1"/>
</dbReference>
<dbReference type="InterPro" id="IPR005467">
    <property type="entry name" value="His_kinase_dom"/>
</dbReference>
<feature type="transmembrane region" description="Helical" evidence="4">
    <location>
        <begin position="220"/>
        <end position="237"/>
    </location>
</feature>
<feature type="transmembrane region" description="Helical" evidence="4">
    <location>
        <begin position="249"/>
        <end position="267"/>
    </location>
</feature>
<proteinExistence type="predicted"/>
<dbReference type="InterPro" id="IPR036890">
    <property type="entry name" value="HATPase_C_sf"/>
</dbReference>
<feature type="transmembrane region" description="Helical" evidence="4">
    <location>
        <begin position="189"/>
        <end position="208"/>
    </location>
</feature>
<feature type="transmembrane region" description="Helical" evidence="4">
    <location>
        <begin position="155"/>
        <end position="177"/>
    </location>
</feature>
<gene>
    <name evidence="6" type="ORF">COU16_01035</name>
</gene>
<dbReference type="Gene3D" id="3.30.565.10">
    <property type="entry name" value="Histidine kinase-like ATPase, C-terminal domain"/>
    <property type="match status" value="1"/>
</dbReference>
<dbReference type="EMBL" id="PFBI01000004">
    <property type="protein sequence ID" value="PIR84755.1"/>
    <property type="molecule type" value="Genomic_DNA"/>
</dbReference>
<keyword evidence="4" id="KW-0472">Membrane</keyword>
<evidence type="ECO:0000256" key="4">
    <source>
        <dbReference type="SAM" id="Phobius"/>
    </source>
</evidence>
<feature type="transmembrane region" description="Helical" evidence="4">
    <location>
        <begin position="55"/>
        <end position="74"/>
    </location>
</feature>
<dbReference type="InterPro" id="IPR004358">
    <property type="entry name" value="Sig_transdc_His_kin-like_C"/>
</dbReference>
<protein>
    <recommendedName>
        <fullName evidence="2">histidine kinase</fullName>
        <ecNumber evidence="2">2.7.13.3</ecNumber>
    </recommendedName>
</protein>
<accession>A0A2H0UG26</accession>
<sequence length="539" mass="60256">MNEQLCPWDAATYLIFSDNVPSLLFYSHFTAVIVSLFLAVFLLVKKRNVLEANILSLLLIIFSAWAIIDVIVWATNRPDVVMFGWGTIVLIEPIIYALAFYLLYVFVHQKFPRFRVNLGIFIILFPLLALTPTYLNLTGINLYDCTAAEGPLALYYTYVLEFIFIIGILFIAIRRIFAKVSRDEKQKAIYLALGVIAFLAAFASGNIIGSTTGNWDLAQYGLFGMPIFIGVLTYLVVQYRLFNLKVFGSQALVLTLWVLIGSLLFVVRSDQSRIIAALTLLFTILFGIRLIRSVKREIAAREQLALANQRQKNLIHSMNHQIKGRFLNNRIVFDELLNNAKYDAFPDAVKTMLSQGYDDSTRALEYVQGILKGASAESGQLPYDMKPMNFKEVVEKTIADQKEKIEKKGLTLTTHIEDSGCDVVGDAVQLGEVVRNLIENAWHYNSPKGSVTINLVCENRAAHLSVQDTGIGIAEEDKARIFTSGGRGKESTKYNTDSSGYGLAFAKAVTEAHGGKIWFTANKPEQGTTFHIEIPLKQG</sequence>
<evidence type="ECO:0000259" key="5">
    <source>
        <dbReference type="PROSITE" id="PS50109"/>
    </source>
</evidence>
<dbReference type="Pfam" id="PF02518">
    <property type="entry name" value="HATPase_c"/>
    <property type="match status" value="1"/>
</dbReference>
<dbReference type="EC" id="2.7.13.3" evidence="2"/>
<feature type="transmembrane region" description="Helical" evidence="4">
    <location>
        <begin position="273"/>
        <end position="291"/>
    </location>
</feature>
<dbReference type="SMART" id="SM00387">
    <property type="entry name" value="HATPase_c"/>
    <property type="match status" value="1"/>
</dbReference>
<dbReference type="InterPro" id="IPR003594">
    <property type="entry name" value="HATPase_dom"/>
</dbReference>
<evidence type="ECO:0000256" key="2">
    <source>
        <dbReference type="ARBA" id="ARBA00012438"/>
    </source>
</evidence>
<dbReference type="PRINTS" id="PR00344">
    <property type="entry name" value="BCTRLSENSOR"/>
</dbReference>
<dbReference type="SUPFAM" id="SSF55874">
    <property type="entry name" value="ATPase domain of HSP90 chaperone/DNA topoisomerase II/histidine kinase"/>
    <property type="match status" value="1"/>
</dbReference>
<feature type="transmembrane region" description="Helical" evidence="4">
    <location>
        <begin position="23"/>
        <end position="43"/>
    </location>
</feature>
<organism evidence="6 7">
    <name type="scientific">Candidatus Kaiserbacteria bacterium CG10_big_fil_rev_8_21_14_0_10_47_16</name>
    <dbReference type="NCBI Taxonomy" id="1974608"/>
    <lineage>
        <taxon>Bacteria</taxon>
        <taxon>Candidatus Kaiseribacteriota</taxon>
    </lineage>
</organism>
<evidence type="ECO:0000313" key="6">
    <source>
        <dbReference type="EMBL" id="PIR84755.1"/>
    </source>
</evidence>
<dbReference type="PANTHER" id="PTHR43547:SF2">
    <property type="entry name" value="HYBRID SIGNAL TRANSDUCTION HISTIDINE KINASE C"/>
    <property type="match status" value="1"/>
</dbReference>
<feature type="transmembrane region" description="Helical" evidence="4">
    <location>
        <begin position="116"/>
        <end position="135"/>
    </location>
</feature>
<dbReference type="PROSITE" id="PS50109">
    <property type="entry name" value="HIS_KIN"/>
    <property type="match status" value="1"/>
</dbReference>
<keyword evidence="4" id="KW-0812">Transmembrane</keyword>
<keyword evidence="3" id="KW-0597">Phosphoprotein</keyword>